<gene>
    <name evidence="2" type="ORF">SCLCIDRAFT_130423</name>
</gene>
<reference evidence="3" key="2">
    <citation type="submission" date="2015-01" db="EMBL/GenBank/DDBJ databases">
        <title>Evolutionary Origins and Diversification of the Mycorrhizal Mutualists.</title>
        <authorList>
            <consortium name="DOE Joint Genome Institute"/>
            <consortium name="Mycorrhizal Genomics Consortium"/>
            <person name="Kohler A."/>
            <person name="Kuo A."/>
            <person name="Nagy L.G."/>
            <person name="Floudas D."/>
            <person name="Copeland A."/>
            <person name="Barry K.W."/>
            <person name="Cichocki N."/>
            <person name="Veneault-Fourrey C."/>
            <person name="LaButti K."/>
            <person name="Lindquist E.A."/>
            <person name="Lipzen A."/>
            <person name="Lundell T."/>
            <person name="Morin E."/>
            <person name="Murat C."/>
            <person name="Riley R."/>
            <person name="Ohm R."/>
            <person name="Sun H."/>
            <person name="Tunlid A."/>
            <person name="Henrissat B."/>
            <person name="Grigoriev I.V."/>
            <person name="Hibbett D.S."/>
            <person name="Martin F."/>
        </authorList>
    </citation>
    <scope>NUCLEOTIDE SEQUENCE [LARGE SCALE GENOMIC DNA]</scope>
    <source>
        <strain evidence="3">Foug A</strain>
    </source>
</reference>
<reference evidence="2 3" key="1">
    <citation type="submission" date="2014-04" db="EMBL/GenBank/DDBJ databases">
        <authorList>
            <consortium name="DOE Joint Genome Institute"/>
            <person name="Kuo A."/>
            <person name="Kohler A."/>
            <person name="Nagy L.G."/>
            <person name="Floudas D."/>
            <person name="Copeland A."/>
            <person name="Barry K.W."/>
            <person name="Cichocki N."/>
            <person name="Veneault-Fourrey C."/>
            <person name="LaButti K."/>
            <person name="Lindquist E.A."/>
            <person name="Lipzen A."/>
            <person name="Lundell T."/>
            <person name="Morin E."/>
            <person name="Murat C."/>
            <person name="Sun H."/>
            <person name="Tunlid A."/>
            <person name="Henrissat B."/>
            <person name="Grigoriev I.V."/>
            <person name="Hibbett D.S."/>
            <person name="Martin F."/>
            <person name="Nordberg H.P."/>
            <person name="Cantor M.N."/>
            <person name="Hua S.X."/>
        </authorList>
    </citation>
    <scope>NUCLEOTIDE SEQUENCE [LARGE SCALE GENOMIC DNA]</scope>
    <source>
        <strain evidence="2 3">Foug A</strain>
    </source>
</reference>
<protein>
    <submittedName>
        <fullName evidence="2">Uncharacterized protein</fullName>
    </submittedName>
</protein>
<name>A0A0C3DMP1_9AGAM</name>
<organism evidence="2 3">
    <name type="scientific">Scleroderma citrinum Foug A</name>
    <dbReference type="NCBI Taxonomy" id="1036808"/>
    <lineage>
        <taxon>Eukaryota</taxon>
        <taxon>Fungi</taxon>
        <taxon>Dikarya</taxon>
        <taxon>Basidiomycota</taxon>
        <taxon>Agaricomycotina</taxon>
        <taxon>Agaricomycetes</taxon>
        <taxon>Agaricomycetidae</taxon>
        <taxon>Boletales</taxon>
        <taxon>Sclerodermatineae</taxon>
        <taxon>Sclerodermataceae</taxon>
        <taxon>Scleroderma</taxon>
    </lineage>
</organism>
<evidence type="ECO:0000313" key="3">
    <source>
        <dbReference type="Proteomes" id="UP000053989"/>
    </source>
</evidence>
<evidence type="ECO:0000313" key="2">
    <source>
        <dbReference type="EMBL" id="KIM57499.1"/>
    </source>
</evidence>
<keyword evidence="3" id="KW-1185">Reference proteome</keyword>
<keyword evidence="1" id="KW-0812">Transmembrane</keyword>
<dbReference type="Proteomes" id="UP000053989">
    <property type="component" value="Unassembled WGS sequence"/>
</dbReference>
<keyword evidence="1" id="KW-1133">Transmembrane helix</keyword>
<sequence length="248" mass="27492">MLSKEFFDGGEYLTFTLVACNAVISGSTALHFLLPKSTTSWMPTDLDIYVLMRCQLQLGHLLKNKGYRLQKQVRANNPPLKIYSLMTFGNMEKKINVIVCTTDCVVPPILQEHCTAAMNFISASSIFCGCPLLTFCGLAMINSAQLYFGSFSHIGAAALNKYKEHGFDFITCPAAHNFPFACKSENRSLTDAGSLWVDIGMVPRAGTRPENVYQRLGVINMNWVLGGFLWRDHAALVMLDIQVTSNDS</sequence>
<accession>A0A0C3DMP1</accession>
<feature type="transmembrane region" description="Helical" evidence="1">
    <location>
        <begin position="12"/>
        <end position="34"/>
    </location>
</feature>
<dbReference type="EMBL" id="KN822100">
    <property type="protein sequence ID" value="KIM57499.1"/>
    <property type="molecule type" value="Genomic_DNA"/>
</dbReference>
<dbReference type="InParanoid" id="A0A0C3DMP1"/>
<keyword evidence="1" id="KW-0472">Membrane</keyword>
<dbReference type="HOGENOM" id="CLU_068912_2_0_1"/>
<dbReference type="AlphaFoldDB" id="A0A0C3DMP1"/>
<evidence type="ECO:0000256" key="1">
    <source>
        <dbReference type="SAM" id="Phobius"/>
    </source>
</evidence>
<proteinExistence type="predicted"/>
<dbReference type="OrthoDB" id="3183574at2759"/>